<proteinExistence type="predicted"/>
<accession>A0A084WE04</accession>
<keyword evidence="3" id="KW-1185">Reference proteome</keyword>
<reference evidence="2" key="2">
    <citation type="submission" date="2020-05" db="UniProtKB">
        <authorList>
            <consortium name="EnsemblMetazoa"/>
        </authorList>
    </citation>
    <scope>IDENTIFICATION</scope>
</reference>
<keyword evidence="1" id="KW-0413">Isomerase</keyword>
<dbReference type="AlphaFoldDB" id="A0A084WE04"/>
<dbReference type="Proteomes" id="UP000030765">
    <property type="component" value="Unassembled WGS sequence"/>
</dbReference>
<sequence length="57" mass="6055">MVYLLWIFAAPPQPVCDATFFTRRNGGVHQLSDGCSFGGTLAPFTGQEPGGGPAERQ</sequence>
<gene>
    <name evidence="1" type="ORF">ZHAS_00016430</name>
</gene>
<dbReference type="VEuPathDB" id="VectorBase:ASIC016430"/>
<evidence type="ECO:0000313" key="3">
    <source>
        <dbReference type="Proteomes" id="UP000030765"/>
    </source>
</evidence>
<dbReference type="EMBL" id="KE525340">
    <property type="protein sequence ID" value="KFB48448.1"/>
    <property type="molecule type" value="Genomic_DNA"/>
</dbReference>
<reference evidence="1 3" key="1">
    <citation type="journal article" date="2014" name="BMC Genomics">
        <title>Genome sequence of Anopheles sinensis provides insight into genetics basis of mosquito competence for malaria parasites.</title>
        <authorList>
            <person name="Zhou D."/>
            <person name="Zhang D."/>
            <person name="Ding G."/>
            <person name="Shi L."/>
            <person name="Hou Q."/>
            <person name="Ye Y."/>
            <person name="Xu Y."/>
            <person name="Zhou H."/>
            <person name="Xiong C."/>
            <person name="Li S."/>
            <person name="Yu J."/>
            <person name="Hong S."/>
            <person name="Yu X."/>
            <person name="Zou P."/>
            <person name="Chen C."/>
            <person name="Chang X."/>
            <person name="Wang W."/>
            <person name="Lv Y."/>
            <person name="Sun Y."/>
            <person name="Ma L."/>
            <person name="Shen B."/>
            <person name="Zhu C."/>
        </authorList>
    </citation>
    <scope>NUCLEOTIDE SEQUENCE [LARGE SCALE GENOMIC DNA]</scope>
</reference>
<organism evidence="1">
    <name type="scientific">Anopheles sinensis</name>
    <name type="common">Mosquito</name>
    <dbReference type="NCBI Taxonomy" id="74873"/>
    <lineage>
        <taxon>Eukaryota</taxon>
        <taxon>Metazoa</taxon>
        <taxon>Ecdysozoa</taxon>
        <taxon>Arthropoda</taxon>
        <taxon>Hexapoda</taxon>
        <taxon>Insecta</taxon>
        <taxon>Pterygota</taxon>
        <taxon>Neoptera</taxon>
        <taxon>Endopterygota</taxon>
        <taxon>Diptera</taxon>
        <taxon>Nematocera</taxon>
        <taxon>Culicoidea</taxon>
        <taxon>Culicidae</taxon>
        <taxon>Anophelinae</taxon>
        <taxon>Anopheles</taxon>
    </lineage>
</organism>
<evidence type="ECO:0000313" key="1">
    <source>
        <dbReference type="EMBL" id="KFB48448.1"/>
    </source>
</evidence>
<name>A0A084WE04_ANOSI</name>
<evidence type="ECO:0000313" key="2">
    <source>
        <dbReference type="EnsemblMetazoa" id="ASIC016430-PA"/>
    </source>
</evidence>
<dbReference type="EMBL" id="ATLV01023097">
    <property type="status" value="NOT_ANNOTATED_CDS"/>
    <property type="molecule type" value="Genomic_DNA"/>
</dbReference>
<protein>
    <submittedName>
        <fullName evidence="1 2">Peptidyl-prolyl cis-trans isomerase D</fullName>
    </submittedName>
</protein>
<dbReference type="EnsemblMetazoa" id="ASIC016430-RA">
    <property type="protein sequence ID" value="ASIC016430-PA"/>
    <property type="gene ID" value="ASIC016430"/>
</dbReference>
<dbReference type="GO" id="GO:0016853">
    <property type="term" value="F:isomerase activity"/>
    <property type="evidence" value="ECO:0007669"/>
    <property type="project" value="UniProtKB-KW"/>
</dbReference>